<gene>
    <name evidence="7" type="ORF">CYNAS_LOCUS815</name>
</gene>
<evidence type="ECO:0000256" key="6">
    <source>
        <dbReference type="RuleBase" id="RU366017"/>
    </source>
</evidence>
<dbReference type="GO" id="GO:0016020">
    <property type="term" value="C:membrane"/>
    <property type="evidence" value="ECO:0007669"/>
    <property type="project" value="UniProtKB-SubCell"/>
</dbReference>
<sequence>MSLKKQIVKDGVMHSVNRRSNSRQELRAELVADLKAVAEETAFTAANLSKTRTSVATLLRSFNLAVSYREDQHHIKKLNSTFFIHRAYVEKSDGYTTIRVLSINQCLDANAIIEGTIDGHEIVLKPQFIGESCPRYFAPGCIYNSHIFVGFSSAAAYSSHYIQLRRGKGNVSLPLQGISSKVKGKLTFCVPPLYWYSNWPKIIFALEFWKAQGVAHVFVYHHSSTKNVYQVLDHYEAEGYITIVSWPSLPRNAFEDPNQSVYRVAHSLAHNDCLMRLTTEFGAVIDVDEVIIPRKGTLMSFIIDSFASNASAGALLFQHRTLSMHPSHAGQNFTFEALDFSGIWNATEHEYRGPPKIAVKDAALLHHRYNVGIERIGNNSQGIDLLPDKADLIALQNILNYRKRTIFPNGADFHFSTQMELATCLEQWRITQHECKTPISSCASVMLPLEDWQFTKLNEQFHTL</sequence>
<evidence type="ECO:0000256" key="2">
    <source>
        <dbReference type="ARBA" id="ARBA00007647"/>
    </source>
</evidence>
<dbReference type="PANTHER" id="PTHR47024">
    <property type="entry name" value="BIOFILM ABSENT ON HEAD (AFTER YERSINIA EXPOSURE)-RELATED"/>
    <property type="match status" value="1"/>
</dbReference>
<dbReference type="EC" id="2.4.1.-" evidence="6"/>
<comment type="similarity">
    <text evidence="2 6">Belongs to the glycosyltransferase 92 family.</text>
</comment>
<protein>
    <recommendedName>
        <fullName evidence="6">Glycosyltransferase family 92 protein</fullName>
        <ecNumber evidence="6">2.4.1.-</ecNumber>
    </recommendedName>
</protein>
<dbReference type="Pfam" id="PF01697">
    <property type="entry name" value="Glyco_transf_92"/>
    <property type="match status" value="1"/>
</dbReference>
<proteinExistence type="inferred from homology"/>
<organism evidence="7 8">
    <name type="scientific">Cylicocyclus nassatus</name>
    <name type="common">Nematode worm</name>
    <dbReference type="NCBI Taxonomy" id="53992"/>
    <lineage>
        <taxon>Eukaryota</taxon>
        <taxon>Metazoa</taxon>
        <taxon>Ecdysozoa</taxon>
        <taxon>Nematoda</taxon>
        <taxon>Chromadorea</taxon>
        <taxon>Rhabditida</taxon>
        <taxon>Rhabditina</taxon>
        <taxon>Rhabditomorpha</taxon>
        <taxon>Strongyloidea</taxon>
        <taxon>Strongylidae</taxon>
        <taxon>Cylicocyclus</taxon>
    </lineage>
</organism>
<comment type="caution">
    <text evidence="7">The sequence shown here is derived from an EMBL/GenBank/DDBJ whole genome shotgun (WGS) entry which is preliminary data.</text>
</comment>
<accession>A0AA36GCG4</accession>
<dbReference type="GO" id="GO:0016757">
    <property type="term" value="F:glycosyltransferase activity"/>
    <property type="evidence" value="ECO:0007669"/>
    <property type="project" value="UniProtKB-UniRule"/>
</dbReference>
<dbReference type="AlphaFoldDB" id="A0AA36GCG4"/>
<evidence type="ECO:0000313" key="8">
    <source>
        <dbReference type="Proteomes" id="UP001176961"/>
    </source>
</evidence>
<comment type="subcellular location">
    <subcellularLocation>
        <location evidence="1">Membrane</location>
        <topology evidence="1">Single-pass membrane protein</topology>
    </subcellularLocation>
</comment>
<evidence type="ECO:0000313" key="7">
    <source>
        <dbReference type="EMBL" id="CAJ0588832.1"/>
    </source>
</evidence>
<name>A0AA36GCG4_CYLNA</name>
<dbReference type="PANTHER" id="PTHR47024:SF1">
    <property type="entry name" value="GLYCOSYLTRANSFERASE FAMILY 92 PROTEIN"/>
    <property type="match status" value="1"/>
</dbReference>
<dbReference type="Proteomes" id="UP001176961">
    <property type="component" value="Unassembled WGS sequence"/>
</dbReference>
<evidence type="ECO:0000256" key="1">
    <source>
        <dbReference type="ARBA" id="ARBA00004167"/>
    </source>
</evidence>
<evidence type="ECO:0000256" key="5">
    <source>
        <dbReference type="ARBA" id="ARBA00023136"/>
    </source>
</evidence>
<keyword evidence="8" id="KW-1185">Reference proteome</keyword>
<dbReference type="EMBL" id="CATQJL010000001">
    <property type="protein sequence ID" value="CAJ0588832.1"/>
    <property type="molecule type" value="Genomic_DNA"/>
</dbReference>
<keyword evidence="4 6" id="KW-0808">Transferase</keyword>
<reference evidence="7" key="1">
    <citation type="submission" date="2023-07" db="EMBL/GenBank/DDBJ databases">
        <authorList>
            <consortium name="CYATHOMIX"/>
        </authorList>
    </citation>
    <scope>NUCLEOTIDE SEQUENCE</scope>
    <source>
        <strain evidence="7">N/A</strain>
    </source>
</reference>
<keyword evidence="5" id="KW-0472">Membrane</keyword>
<dbReference type="InterPro" id="IPR008166">
    <property type="entry name" value="Glyco_transf_92"/>
</dbReference>
<evidence type="ECO:0000256" key="3">
    <source>
        <dbReference type="ARBA" id="ARBA00022676"/>
    </source>
</evidence>
<keyword evidence="3 6" id="KW-0328">Glycosyltransferase</keyword>
<evidence type="ECO:0000256" key="4">
    <source>
        <dbReference type="ARBA" id="ARBA00022679"/>
    </source>
</evidence>